<keyword evidence="4" id="KW-0007">Acetylation</keyword>
<keyword evidence="2" id="KW-0677">Repeat</keyword>
<keyword evidence="11" id="KW-1185">Reference proteome</keyword>
<evidence type="ECO:0000313" key="10">
    <source>
        <dbReference type="Ensembl" id="ENSHBUP00000017831.1"/>
    </source>
</evidence>
<dbReference type="FunFam" id="1.10.238.10:FF:000033">
    <property type="entry name" value="Troponin C, slow skeletal and cardiac muscles"/>
    <property type="match status" value="1"/>
</dbReference>
<evidence type="ECO:0000256" key="7">
    <source>
        <dbReference type="ARBA" id="ARBA00038202"/>
    </source>
</evidence>
<dbReference type="InterPro" id="IPR002048">
    <property type="entry name" value="EF_hand_dom"/>
</dbReference>
<comment type="similarity">
    <text evidence="7">Belongs to the troponin C family.</text>
</comment>
<name>A0A3Q2VZV9_HAPBU</name>
<dbReference type="Pfam" id="PF13833">
    <property type="entry name" value="EF-hand_8"/>
    <property type="match status" value="1"/>
</dbReference>
<feature type="domain" description="EF-hand" evidence="9">
    <location>
        <begin position="128"/>
        <end position="163"/>
    </location>
</feature>
<dbReference type="GO" id="GO:0005509">
    <property type="term" value="F:calcium ion binding"/>
    <property type="evidence" value="ECO:0007669"/>
    <property type="project" value="InterPro"/>
</dbReference>
<dbReference type="GeneTree" id="ENSGT00940000153541"/>
<evidence type="ECO:0000256" key="4">
    <source>
        <dbReference type="ARBA" id="ARBA00022990"/>
    </source>
</evidence>
<dbReference type="Proteomes" id="UP000264840">
    <property type="component" value="Unplaced"/>
</dbReference>
<dbReference type="GO" id="GO:0016460">
    <property type="term" value="C:myosin II complex"/>
    <property type="evidence" value="ECO:0007669"/>
    <property type="project" value="TreeGrafter"/>
</dbReference>
<feature type="domain" description="EF-hand" evidence="9">
    <location>
        <begin position="52"/>
        <end position="87"/>
    </location>
</feature>
<keyword evidence="1" id="KW-0479">Metal-binding</keyword>
<dbReference type="InterPro" id="IPR050230">
    <property type="entry name" value="CALM/Myosin/TropC-like"/>
</dbReference>
<feature type="domain" description="EF-hand" evidence="9">
    <location>
        <begin position="92"/>
        <end position="127"/>
    </location>
</feature>
<organism evidence="10 11">
    <name type="scientific">Haplochromis burtoni</name>
    <name type="common">Burton's mouthbrooder</name>
    <name type="synonym">Chromis burtoni</name>
    <dbReference type="NCBI Taxonomy" id="8153"/>
    <lineage>
        <taxon>Eukaryota</taxon>
        <taxon>Metazoa</taxon>
        <taxon>Chordata</taxon>
        <taxon>Craniata</taxon>
        <taxon>Vertebrata</taxon>
        <taxon>Euteleostomi</taxon>
        <taxon>Actinopterygii</taxon>
        <taxon>Neopterygii</taxon>
        <taxon>Teleostei</taxon>
        <taxon>Neoteleostei</taxon>
        <taxon>Acanthomorphata</taxon>
        <taxon>Ovalentaria</taxon>
        <taxon>Cichlomorphae</taxon>
        <taxon>Cichliformes</taxon>
        <taxon>Cichlidae</taxon>
        <taxon>African cichlids</taxon>
        <taxon>Pseudocrenilabrinae</taxon>
        <taxon>Haplochromini</taxon>
        <taxon>Haplochromis</taxon>
    </lineage>
</organism>
<evidence type="ECO:0000259" key="9">
    <source>
        <dbReference type="PROSITE" id="PS50222"/>
    </source>
</evidence>
<dbReference type="PANTHER" id="PTHR23048">
    <property type="entry name" value="MYOSIN LIGHT CHAIN 1, 3"/>
    <property type="match status" value="1"/>
</dbReference>
<evidence type="ECO:0000256" key="5">
    <source>
        <dbReference type="ARBA" id="ARBA00023179"/>
    </source>
</evidence>
<dbReference type="Pfam" id="PF13499">
    <property type="entry name" value="EF-hand_7"/>
    <property type="match status" value="1"/>
</dbReference>
<sequence>MDDVYKAAVENLTEEQKNEFKAAFDIFIQDAEDGCISTKELGKVMRMLGQNPTPEELQEMIDEVDEDGSGTVDFDEFLVMMVRCMKEESKGKSEEELAELFRMFDKNGDGYIDLEELKSMLESTGEAITEDDIEELMKDGDKNNDGKIDYDGMGSSLFAIKMCTKQLTPDNIRRTFSSRSQTISRRMITESLSSLLWLTKCIK</sequence>
<evidence type="ECO:0000256" key="2">
    <source>
        <dbReference type="ARBA" id="ARBA00022737"/>
    </source>
</evidence>
<reference evidence="10" key="2">
    <citation type="submission" date="2025-09" db="UniProtKB">
        <authorList>
            <consortium name="Ensembl"/>
        </authorList>
    </citation>
    <scope>IDENTIFICATION</scope>
</reference>
<dbReference type="Ensembl" id="ENSHBUT00000034833.1">
    <property type="protein sequence ID" value="ENSHBUP00000017831.1"/>
    <property type="gene ID" value="ENSHBUG00000019907.1"/>
</dbReference>
<keyword evidence="3" id="KW-0106">Calcium</keyword>
<accession>A0A3Q2VZV9</accession>
<dbReference type="PROSITE" id="PS00018">
    <property type="entry name" value="EF_HAND_1"/>
    <property type="match status" value="2"/>
</dbReference>
<reference evidence="10" key="1">
    <citation type="submission" date="2025-08" db="UniProtKB">
        <authorList>
            <consortium name="Ensembl"/>
        </authorList>
    </citation>
    <scope>IDENTIFICATION</scope>
</reference>
<proteinExistence type="inferred from homology"/>
<evidence type="ECO:0000256" key="1">
    <source>
        <dbReference type="ARBA" id="ARBA00022723"/>
    </source>
</evidence>
<dbReference type="SUPFAM" id="SSF47473">
    <property type="entry name" value="EF-hand"/>
    <property type="match status" value="1"/>
</dbReference>
<dbReference type="GO" id="GO:1990584">
    <property type="term" value="C:cardiac Troponin complex"/>
    <property type="evidence" value="ECO:0007669"/>
    <property type="project" value="UniProtKB-ARBA"/>
</dbReference>
<dbReference type="STRING" id="8153.ENSHBUP00000017831"/>
<dbReference type="SMART" id="SM00054">
    <property type="entry name" value="EFh"/>
    <property type="match status" value="4"/>
</dbReference>
<dbReference type="GO" id="GO:0060048">
    <property type="term" value="P:cardiac muscle contraction"/>
    <property type="evidence" value="ECO:0007669"/>
    <property type="project" value="Ensembl"/>
</dbReference>
<dbReference type="PANTHER" id="PTHR23048:SF47">
    <property type="entry name" value="TROPONIN C1, SLOW SKELETAL AND CARDIAC TYPE"/>
    <property type="match status" value="1"/>
</dbReference>
<dbReference type="Gene3D" id="1.10.238.10">
    <property type="entry name" value="EF-hand"/>
    <property type="match status" value="2"/>
</dbReference>
<evidence type="ECO:0000256" key="3">
    <source>
        <dbReference type="ARBA" id="ARBA00022837"/>
    </source>
</evidence>
<dbReference type="PROSITE" id="PS50222">
    <property type="entry name" value="EF_HAND_2"/>
    <property type="match status" value="3"/>
</dbReference>
<dbReference type="CDD" id="cd00051">
    <property type="entry name" value="EFh"/>
    <property type="match status" value="2"/>
</dbReference>
<dbReference type="AlphaFoldDB" id="A0A3Q2VZV9"/>
<comment type="function">
    <text evidence="6">Troponin is the central regulatory protein of striated muscle contraction. Tn consists of three components: Tn-I which is the inhibitor of actomyosin ATPase, Tn-T which contains the binding site for tropomyosin and Tn-C. The binding of calcium to Tn-C abolishes the inhibitory action of Tn on actin filaments.</text>
</comment>
<dbReference type="GO" id="GO:0008092">
    <property type="term" value="F:cytoskeletal protein binding"/>
    <property type="evidence" value="ECO:0007669"/>
    <property type="project" value="UniProtKB-ARBA"/>
</dbReference>
<evidence type="ECO:0000256" key="6">
    <source>
        <dbReference type="ARBA" id="ARBA00037722"/>
    </source>
</evidence>
<evidence type="ECO:0000313" key="11">
    <source>
        <dbReference type="Proteomes" id="UP000264840"/>
    </source>
</evidence>
<keyword evidence="5" id="KW-0514">Muscle protein</keyword>
<dbReference type="InterPro" id="IPR018247">
    <property type="entry name" value="EF_Hand_1_Ca_BS"/>
</dbReference>
<dbReference type="InterPro" id="IPR011992">
    <property type="entry name" value="EF-hand-dom_pair"/>
</dbReference>
<protein>
    <recommendedName>
        <fullName evidence="8">Troponin C, slow skeletal and cardiac muscles</fullName>
    </recommendedName>
</protein>
<evidence type="ECO:0000256" key="8">
    <source>
        <dbReference type="ARBA" id="ARBA00044185"/>
    </source>
</evidence>